<dbReference type="GO" id="GO:0005886">
    <property type="term" value="C:plasma membrane"/>
    <property type="evidence" value="ECO:0007669"/>
    <property type="project" value="UniProtKB-SubCell"/>
</dbReference>
<evidence type="ECO:0000313" key="10">
    <source>
        <dbReference type="Proteomes" id="UP000244450"/>
    </source>
</evidence>
<evidence type="ECO:0000256" key="3">
    <source>
        <dbReference type="ARBA" id="ARBA00022692"/>
    </source>
</evidence>
<evidence type="ECO:0000256" key="5">
    <source>
        <dbReference type="ARBA" id="ARBA00023136"/>
    </source>
</evidence>
<dbReference type="EMBL" id="QCYK01000003">
    <property type="protein sequence ID" value="PUZ23285.1"/>
    <property type="molecule type" value="Genomic_DNA"/>
</dbReference>
<evidence type="ECO:0000256" key="2">
    <source>
        <dbReference type="ARBA" id="ARBA00022475"/>
    </source>
</evidence>
<gene>
    <name evidence="9" type="ORF">DCC81_23110</name>
</gene>
<accession>A0A2T7BDY3</accession>
<dbReference type="InterPro" id="IPR050250">
    <property type="entry name" value="Macrolide_Exporter_MacB"/>
</dbReference>
<keyword evidence="5 6" id="KW-0472">Membrane</keyword>
<dbReference type="GO" id="GO:0022857">
    <property type="term" value="F:transmembrane transporter activity"/>
    <property type="evidence" value="ECO:0007669"/>
    <property type="project" value="TreeGrafter"/>
</dbReference>
<dbReference type="Pfam" id="PF02687">
    <property type="entry name" value="FtsX"/>
    <property type="match status" value="2"/>
</dbReference>
<proteinExistence type="predicted"/>
<evidence type="ECO:0000256" key="4">
    <source>
        <dbReference type="ARBA" id="ARBA00022989"/>
    </source>
</evidence>
<reference evidence="9 10" key="1">
    <citation type="submission" date="2018-04" db="EMBL/GenBank/DDBJ databases">
        <title>Chitinophaga fuyangensis sp. nov., isolated from soil in a chemical factory.</title>
        <authorList>
            <person name="Chen K."/>
        </authorList>
    </citation>
    <scope>NUCLEOTIDE SEQUENCE [LARGE SCALE GENOMIC DNA]</scope>
    <source>
        <strain evidence="9 10">LY-1</strain>
    </source>
</reference>
<feature type="domain" description="MacB-like periplasmic core" evidence="8">
    <location>
        <begin position="20"/>
        <end position="236"/>
    </location>
</feature>
<sequence length="790" mass="87291">MNANFWKIAFRNLLRHKGFSAINIAGLAIGMASAMLILLWIYQEMSYDDFHAQGNRIFRVMRNERTDQQVYTGDGTPRQLAEALKLENSSIAESGRMINCGFVAGTNNRNIRINGVFADPSILRIFSFPLVEGQPANALRDVNSIVLTQQTAERIFGHQNAMGQTVNLKSYGPVTVTGILKDLPLNSQFHFDYLLPFTFMDKVGWNDVGWNVSVANTYVLLQAGAALPAVNAAIRNTITRHYTTPDLHPTDIFLQPISKWRLYSRFENGVNVGGRIETVRLFGIIAAFLLLIACINFMNLSTARSEKRAKEVGVRKVAGAGRFSLISQFLGESITMALVAGFLAGILVWAVLPFFTTLIGQPVRIPWNHAEYWLCYGGFILFTGLLAGSYPAFYFSAFRPVQVLKGTFRKARAVASPRKILVVTQFTFAIALIIATLIVQRQLHYAQERERGFAKNNTIYYLTIEEELQHSYAAVRNELLRQGIATSVTKTGSPLIDIWNSSNRINWAGKTPGSIVDFDMVTQDGNLVKTAGMRLLAGRDIDLQAYPADSTAAIINASAAKAMGFKEPVGQTFVTLENVRWTIVGVVQDIIARSPYDATTPTIFCGPKRWTGVVNIRFNPALPTATALERTKAVFEQYNPSYPFEYTFLDASYAEKFVNEQRIGTLGGLFAGLTIFISCLGLFGLATFMASTRKREVGIRKVLGASALDITTLLSREFLALVLVALVLASPVAWWMASTWLQRFAYHIRIGWSVFVLAGGASLLIAAGTVSYQAIHAALANPARSIRNGE</sequence>
<keyword evidence="2" id="KW-1003">Cell membrane</keyword>
<dbReference type="InterPro" id="IPR003838">
    <property type="entry name" value="ABC3_permease_C"/>
</dbReference>
<dbReference type="InterPro" id="IPR025857">
    <property type="entry name" value="MacB_PCD"/>
</dbReference>
<keyword evidence="10" id="KW-1185">Reference proteome</keyword>
<feature type="transmembrane region" description="Helical" evidence="6">
    <location>
        <begin position="376"/>
        <end position="398"/>
    </location>
</feature>
<keyword evidence="4 6" id="KW-1133">Transmembrane helix</keyword>
<feature type="domain" description="ABC3 transporter permease C-terminal" evidence="7">
    <location>
        <begin position="284"/>
        <end position="395"/>
    </location>
</feature>
<comment type="caution">
    <text evidence="9">The sequence shown here is derived from an EMBL/GenBank/DDBJ whole genome shotgun (WGS) entry which is preliminary data.</text>
</comment>
<protein>
    <submittedName>
        <fullName evidence="9">ABC transporter permease</fullName>
    </submittedName>
</protein>
<evidence type="ECO:0000259" key="7">
    <source>
        <dbReference type="Pfam" id="PF02687"/>
    </source>
</evidence>
<dbReference type="PANTHER" id="PTHR30572">
    <property type="entry name" value="MEMBRANE COMPONENT OF TRANSPORTER-RELATED"/>
    <property type="match status" value="1"/>
</dbReference>
<evidence type="ECO:0000259" key="8">
    <source>
        <dbReference type="Pfam" id="PF12704"/>
    </source>
</evidence>
<feature type="transmembrane region" description="Helical" evidence="6">
    <location>
        <begin position="718"/>
        <end position="737"/>
    </location>
</feature>
<feature type="transmembrane region" description="Helical" evidence="6">
    <location>
        <begin position="419"/>
        <end position="439"/>
    </location>
</feature>
<feature type="transmembrane region" description="Helical" evidence="6">
    <location>
        <begin position="666"/>
        <end position="690"/>
    </location>
</feature>
<feature type="transmembrane region" description="Helical" evidence="6">
    <location>
        <begin position="749"/>
        <end position="775"/>
    </location>
</feature>
<dbReference type="AlphaFoldDB" id="A0A2T7BDY3"/>
<keyword evidence="3 6" id="KW-0812">Transmembrane</keyword>
<comment type="subcellular location">
    <subcellularLocation>
        <location evidence="1">Cell membrane</location>
        <topology evidence="1">Multi-pass membrane protein</topology>
    </subcellularLocation>
</comment>
<name>A0A2T7BDY3_9BACT</name>
<dbReference type="OrthoDB" id="5933722at2"/>
<evidence type="ECO:0000256" key="6">
    <source>
        <dbReference type="SAM" id="Phobius"/>
    </source>
</evidence>
<feature type="transmembrane region" description="Helical" evidence="6">
    <location>
        <begin position="281"/>
        <end position="300"/>
    </location>
</feature>
<feature type="transmembrane region" description="Helical" evidence="6">
    <location>
        <begin position="334"/>
        <end position="356"/>
    </location>
</feature>
<evidence type="ECO:0000256" key="1">
    <source>
        <dbReference type="ARBA" id="ARBA00004651"/>
    </source>
</evidence>
<feature type="domain" description="ABC3 transporter permease C-terminal" evidence="7">
    <location>
        <begin position="669"/>
        <end position="778"/>
    </location>
</feature>
<organism evidence="9 10">
    <name type="scientific">Chitinophaga parva</name>
    <dbReference type="NCBI Taxonomy" id="2169414"/>
    <lineage>
        <taxon>Bacteria</taxon>
        <taxon>Pseudomonadati</taxon>
        <taxon>Bacteroidota</taxon>
        <taxon>Chitinophagia</taxon>
        <taxon>Chitinophagales</taxon>
        <taxon>Chitinophagaceae</taxon>
        <taxon>Chitinophaga</taxon>
    </lineage>
</organism>
<dbReference type="Proteomes" id="UP000244450">
    <property type="component" value="Unassembled WGS sequence"/>
</dbReference>
<dbReference type="RefSeq" id="WP_108689029.1">
    <property type="nucleotide sequence ID" value="NZ_QCYK01000003.1"/>
</dbReference>
<dbReference type="PANTHER" id="PTHR30572:SF18">
    <property type="entry name" value="ABC-TYPE MACROLIDE FAMILY EXPORT SYSTEM PERMEASE COMPONENT 2"/>
    <property type="match status" value="1"/>
</dbReference>
<feature type="transmembrane region" description="Helical" evidence="6">
    <location>
        <begin position="21"/>
        <end position="42"/>
    </location>
</feature>
<evidence type="ECO:0000313" key="9">
    <source>
        <dbReference type="EMBL" id="PUZ23285.1"/>
    </source>
</evidence>
<dbReference type="Pfam" id="PF12704">
    <property type="entry name" value="MacB_PCD"/>
    <property type="match status" value="1"/>
</dbReference>